<keyword evidence="2" id="KW-0446">Lipid-binding</keyword>
<gene>
    <name evidence="3" type="ORF">JF72_07820</name>
</gene>
<accession>A0A0F4LRS6</accession>
<comment type="function">
    <text evidence="1">May bind long-chain fatty acids, such as palmitate, and may play a role in lipid transport or fatty acid metabolism.</text>
</comment>
<dbReference type="InterPro" id="IPR050270">
    <property type="entry name" value="DegV_domain_contain"/>
</dbReference>
<dbReference type="SUPFAM" id="SSF82549">
    <property type="entry name" value="DAK1/DegV-like"/>
    <property type="match status" value="1"/>
</dbReference>
<reference evidence="3 4" key="1">
    <citation type="submission" date="2015-01" db="EMBL/GenBank/DDBJ databases">
        <title>Comparative genomics of the lactic acid bacteria isolated from the honey bee gut.</title>
        <authorList>
            <person name="Ellegaard K.M."/>
            <person name="Tamarit D."/>
            <person name="Javelind E."/>
            <person name="Olofsson T."/>
            <person name="Andersson S.G."/>
            <person name="Vasquez A."/>
        </authorList>
    </citation>
    <scope>NUCLEOTIDE SEQUENCE [LARGE SCALE GENOMIC DNA]</scope>
    <source>
        <strain evidence="3 4">Hma11</strain>
    </source>
</reference>
<keyword evidence="4" id="KW-1185">Reference proteome</keyword>
<dbReference type="Gene3D" id="3.30.1180.10">
    <property type="match status" value="1"/>
</dbReference>
<dbReference type="AlphaFoldDB" id="A0A0F4LRS6"/>
<protein>
    <submittedName>
        <fullName evidence="3">DegV family protein</fullName>
    </submittedName>
</protein>
<dbReference type="PANTHER" id="PTHR33434">
    <property type="entry name" value="DEGV DOMAIN-CONTAINING PROTEIN DR_1986-RELATED"/>
    <property type="match status" value="1"/>
</dbReference>
<dbReference type="InterPro" id="IPR003797">
    <property type="entry name" value="DegV"/>
</dbReference>
<dbReference type="PANTHER" id="PTHR33434:SF2">
    <property type="entry name" value="FATTY ACID-BINDING PROTEIN TM_1468"/>
    <property type="match status" value="1"/>
</dbReference>
<dbReference type="Gene3D" id="3.40.50.10440">
    <property type="entry name" value="Dihydroxyacetone kinase, domain 1"/>
    <property type="match status" value="1"/>
</dbReference>
<dbReference type="NCBIfam" id="TIGR00762">
    <property type="entry name" value="DegV"/>
    <property type="match status" value="1"/>
</dbReference>
<evidence type="ECO:0000313" key="3">
    <source>
        <dbReference type="EMBL" id="KJY61492.1"/>
    </source>
</evidence>
<evidence type="ECO:0000313" key="4">
    <source>
        <dbReference type="Proteomes" id="UP000033682"/>
    </source>
</evidence>
<dbReference type="RefSeq" id="WP_046307016.1">
    <property type="nucleotide sequence ID" value="NZ_KQ034000.1"/>
</dbReference>
<dbReference type="Gene3D" id="2.20.28.50">
    <property type="entry name" value="degv family protein"/>
    <property type="match status" value="1"/>
</dbReference>
<organism evidence="3 4">
    <name type="scientific">Lactobacillus apis</name>
    <dbReference type="NCBI Taxonomy" id="303541"/>
    <lineage>
        <taxon>Bacteria</taxon>
        <taxon>Bacillati</taxon>
        <taxon>Bacillota</taxon>
        <taxon>Bacilli</taxon>
        <taxon>Lactobacillales</taxon>
        <taxon>Lactobacillaceae</taxon>
        <taxon>Lactobacillus</taxon>
    </lineage>
</organism>
<evidence type="ECO:0000256" key="2">
    <source>
        <dbReference type="ARBA" id="ARBA00023121"/>
    </source>
</evidence>
<sequence length="277" mass="30814">MEEVKLIIDSGANEKASENLTVVPLTVTIAGKDFLDNEDLNMEEFLASMEENTEEGRTSCPSIDEWLKALEGSKRAVMLTITSGLSGSFSSAYQAKQIYEKDNPSSKVIVVDSRTAGPEISVIQREIKRLVEDKSVRFVDIEQKISEYKTHTHLLVILQSLHNLALNGRVNIAVAKMAKMLNIDVVGTASEEGKLEPISKVRGMKRAFKELLKLMDERKYKGGPVIIDQCNNEKDANSLKEKILALYPKAEIVIRPMRGLCAFYAEEGSLMVGFDDL</sequence>
<dbReference type="PATRIC" id="fig|303541.3.peg.939"/>
<evidence type="ECO:0000256" key="1">
    <source>
        <dbReference type="ARBA" id="ARBA00003238"/>
    </source>
</evidence>
<proteinExistence type="predicted"/>
<comment type="caution">
    <text evidence="3">The sequence shown here is derived from an EMBL/GenBank/DDBJ whole genome shotgun (WGS) entry which is preliminary data.</text>
</comment>
<dbReference type="HOGENOM" id="CLU_048251_2_0_9"/>
<dbReference type="Pfam" id="PF02645">
    <property type="entry name" value="DegV"/>
    <property type="match status" value="1"/>
</dbReference>
<dbReference type="PROSITE" id="PS51482">
    <property type="entry name" value="DEGV"/>
    <property type="match status" value="1"/>
</dbReference>
<dbReference type="Proteomes" id="UP000033682">
    <property type="component" value="Unassembled WGS sequence"/>
</dbReference>
<name>A0A0F4LRS6_9LACO</name>
<dbReference type="STRING" id="303541.JF72_07820"/>
<dbReference type="InterPro" id="IPR043168">
    <property type="entry name" value="DegV_C"/>
</dbReference>
<dbReference type="EMBL" id="JXLG01000005">
    <property type="protein sequence ID" value="KJY61492.1"/>
    <property type="molecule type" value="Genomic_DNA"/>
</dbReference>
<dbReference type="GO" id="GO:0008289">
    <property type="term" value="F:lipid binding"/>
    <property type="evidence" value="ECO:0007669"/>
    <property type="project" value="UniProtKB-KW"/>
</dbReference>